<dbReference type="AlphaFoldDB" id="A0A0A9HMC8"/>
<evidence type="ECO:0000313" key="1">
    <source>
        <dbReference type="EMBL" id="JAE36994.1"/>
    </source>
</evidence>
<accession>A0A0A9HMC8</accession>
<protein>
    <submittedName>
        <fullName evidence="1">Uncharacterized protein</fullName>
    </submittedName>
</protein>
<dbReference type="EMBL" id="GBRH01160902">
    <property type="protein sequence ID" value="JAE36994.1"/>
    <property type="molecule type" value="Transcribed_RNA"/>
</dbReference>
<organism evidence="1">
    <name type="scientific">Arundo donax</name>
    <name type="common">Giant reed</name>
    <name type="synonym">Donax arundinaceus</name>
    <dbReference type="NCBI Taxonomy" id="35708"/>
    <lineage>
        <taxon>Eukaryota</taxon>
        <taxon>Viridiplantae</taxon>
        <taxon>Streptophyta</taxon>
        <taxon>Embryophyta</taxon>
        <taxon>Tracheophyta</taxon>
        <taxon>Spermatophyta</taxon>
        <taxon>Magnoliopsida</taxon>
        <taxon>Liliopsida</taxon>
        <taxon>Poales</taxon>
        <taxon>Poaceae</taxon>
        <taxon>PACMAD clade</taxon>
        <taxon>Arundinoideae</taxon>
        <taxon>Arundineae</taxon>
        <taxon>Arundo</taxon>
    </lineage>
</organism>
<sequence>MTITPYIKPEKSRAVIVTEQLKANMLIARRIPKSTGIFTLEPDRTNQFFSIECATKDHQINPAEYM</sequence>
<reference evidence="1" key="1">
    <citation type="submission" date="2014-09" db="EMBL/GenBank/DDBJ databases">
        <authorList>
            <person name="Magalhaes I.L.F."/>
            <person name="Oliveira U."/>
            <person name="Santos F.R."/>
            <person name="Vidigal T.H.D.A."/>
            <person name="Brescovit A.D."/>
            <person name="Santos A.J."/>
        </authorList>
    </citation>
    <scope>NUCLEOTIDE SEQUENCE</scope>
    <source>
        <tissue evidence="1">Shoot tissue taken approximately 20 cm above the soil surface</tissue>
    </source>
</reference>
<reference evidence="1" key="2">
    <citation type="journal article" date="2015" name="Data Brief">
        <title>Shoot transcriptome of the giant reed, Arundo donax.</title>
        <authorList>
            <person name="Barrero R.A."/>
            <person name="Guerrero F.D."/>
            <person name="Moolhuijzen P."/>
            <person name="Goolsby J.A."/>
            <person name="Tidwell J."/>
            <person name="Bellgard S.E."/>
            <person name="Bellgard M.I."/>
        </authorList>
    </citation>
    <scope>NUCLEOTIDE SEQUENCE</scope>
    <source>
        <tissue evidence="1">Shoot tissue taken approximately 20 cm above the soil surface</tissue>
    </source>
</reference>
<name>A0A0A9HMC8_ARUDO</name>
<proteinExistence type="predicted"/>